<keyword evidence="3" id="KW-1185">Reference proteome</keyword>
<feature type="transmembrane region" description="Helical" evidence="1">
    <location>
        <begin position="70"/>
        <end position="92"/>
    </location>
</feature>
<gene>
    <name evidence="2" type="ORF">ABVT11_05760</name>
</gene>
<proteinExistence type="predicted"/>
<sequence length="182" mass="20614">MAPWFSLWLPLTSLGHNNAEISELCFPEKIINIINADKLTQPAEVGILVFTFSIQFILKSTNRSLPCGEYSFVELALYALTLVIFIAAYVANGGKNGNRFILKILTVGSLLVVWSYLYISIGIFIVYEVLPSLIESFTSLDLTDAVLFLNRNYRNVYSLAYALIFPPVFWNYFSKFERNEAA</sequence>
<dbReference type="RefSeq" id="WP_345925690.1">
    <property type="nucleotide sequence ID" value="NZ_JBDIVF010000002.1"/>
</dbReference>
<keyword evidence="1" id="KW-0812">Transmembrane</keyword>
<evidence type="ECO:0000256" key="1">
    <source>
        <dbReference type="SAM" id="Phobius"/>
    </source>
</evidence>
<accession>A0ABV2CNA8</accession>
<evidence type="ECO:0000313" key="3">
    <source>
        <dbReference type="Proteomes" id="UP001548590"/>
    </source>
</evidence>
<keyword evidence="1" id="KW-1133">Transmembrane helix</keyword>
<feature type="transmembrane region" description="Helical" evidence="1">
    <location>
        <begin position="156"/>
        <end position="173"/>
    </location>
</feature>
<evidence type="ECO:0000313" key="2">
    <source>
        <dbReference type="EMBL" id="MET1489323.1"/>
    </source>
</evidence>
<dbReference type="Proteomes" id="UP001548590">
    <property type="component" value="Unassembled WGS sequence"/>
</dbReference>
<protein>
    <submittedName>
        <fullName evidence="2">Uncharacterized protein</fullName>
    </submittedName>
</protein>
<dbReference type="EMBL" id="JBEWLZ010000003">
    <property type="protein sequence ID" value="MET1489323.1"/>
    <property type="molecule type" value="Genomic_DNA"/>
</dbReference>
<organism evidence="2 3">
    <name type="scientific">Uliginosibacterium paludis</name>
    <dbReference type="NCBI Taxonomy" id="1615952"/>
    <lineage>
        <taxon>Bacteria</taxon>
        <taxon>Pseudomonadati</taxon>
        <taxon>Pseudomonadota</taxon>
        <taxon>Betaproteobacteria</taxon>
        <taxon>Rhodocyclales</taxon>
        <taxon>Zoogloeaceae</taxon>
        <taxon>Uliginosibacterium</taxon>
    </lineage>
</organism>
<name>A0ABV2CNA8_9RHOO</name>
<reference evidence="2 3" key="1">
    <citation type="submission" date="2024-07" db="EMBL/GenBank/DDBJ databases">
        <title>Uliginosibacterium paludis KCTC:42655.</title>
        <authorList>
            <person name="Kim M.K."/>
        </authorList>
    </citation>
    <scope>NUCLEOTIDE SEQUENCE [LARGE SCALE GENOMIC DNA]</scope>
    <source>
        <strain evidence="2 3">KCTC 42655</strain>
    </source>
</reference>
<comment type="caution">
    <text evidence="2">The sequence shown here is derived from an EMBL/GenBank/DDBJ whole genome shotgun (WGS) entry which is preliminary data.</text>
</comment>
<feature type="transmembrane region" description="Helical" evidence="1">
    <location>
        <begin position="104"/>
        <end position="127"/>
    </location>
</feature>
<keyword evidence="1" id="KW-0472">Membrane</keyword>